<dbReference type="GO" id="GO:0016757">
    <property type="term" value="F:glycosyltransferase activity"/>
    <property type="evidence" value="ECO:0007669"/>
    <property type="project" value="InterPro"/>
</dbReference>
<feature type="domain" description="Glycosyl transferase family 1" evidence="1">
    <location>
        <begin position="199"/>
        <end position="345"/>
    </location>
</feature>
<name>A0A1H5Z088_9BACT</name>
<dbReference type="Proteomes" id="UP000236736">
    <property type="component" value="Unassembled WGS sequence"/>
</dbReference>
<keyword evidence="2" id="KW-0808">Transferase</keyword>
<dbReference type="STRING" id="1120964.GCA_001313265_04372"/>
<sequence length="375" mass="42766">MRQFSTKMVPVFIASTLKPLLDVRAFEKLALSLGETNTYSLFIIGFSRKRLPSIPGFRFFSSMSHFDSRLDRIFAQLRFLLRLLQVRPKILICCTYELLPIACFLKPLLNYKIVYDVQENYTLNLDLNPELSKVKKRKAAGLIQSAESMEGVDLYLLAEKCYAEEMPEKKPFLVLENKFQGELKLKTPFHLKGKRVIRFCITGTITPAFGVGDAVVWFNKILENFPEFELVIAGHCPLLSFRETLEIAAKENPGISLQLDQNPIDHEELISVMTSSDFVLLPYQNHPAIRNKMPTKLFECAALGIPVLVSPNPIWEEFLADFSGGYSIDFLNPAEATKRLQVVLDQTFFTSTPSESILWKTEKLHFQQAIQDLLS</sequence>
<accession>A0A1H5Z088</accession>
<dbReference type="SUPFAM" id="SSF53756">
    <property type="entry name" value="UDP-Glycosyltransferase/glycogen phosphorylase"/>
    <property type="match status" value="1"/>
</dbReference>
<dbReference type="AlphaFoldDB" id="A0A1H5Z088"/>
<gene>
    <name evidence="2" type="ORF">SAMN03080598_03276</name>
</gene>
<dbReference type="EMBL" id="FNVR01000023">
    <property type="protein sequence ID" value="SEG29963.1"/>
    <property type="molecule type" value="Genomic_DNA"/>
</dbReference>
<protein>
    <submittedName>
        <fullName evidence="2">Glycosyltransferase involved in cell wall bisynthesis</fullName>
    </submittedName>
</protein>
<organism evidence="2 3">
    <name type="scientific">Algoriphagus boritolerans DSM 17298 = JCM 18970</name>
    <dbReference type="NCBI Taxonomy" id="1120964"/>
    <lineage>
        <taxon>Bacteria</taxon>
        <taxon>Pseudomonadati</taxon>
        <taxon>Bacteroidota</taxon>
        <taxon>Cytophagia</taxon>
        <taxon>Cytophagales</taxon>
        <taxon>Cyclobacteriaceae</taxon>
        <taxon>Algoriphagus</taxon>
    </lineage>
</organism>
<evidence type="ECO:0000259" key="1">
    <source>
        <dbReference type="Pfam" id="PF00534"/>
    </source>
</evidence>
<dbReference type="Pfam" id="PF00534">
    <property type="entry name" value="Glycos_transf_1"/>
    <property type="match status" value="1"/>
</dbReference>
<evidence type="ECO:0000313" key="3">
    <source>
        <dbReference type="Proteomes" id="UP000236736"/>
    </source>
</evidence>
<keyword evidence="3" id="KW-1185">Reference proteome</keyword>
<evidence type="ECO:0000313" key="2">
    <source>
        <dbReference type="EMBL" id="SEG29963.1"/>
    </source>
</evidence>
<proteinExistence type="predicted"/>
<reference evidence="3" key="1">
    <citation type="submission" date="2016-10" db="EMBL/GenBank/DDBJ databases">
        <authorList>
            <person name="Varghese N."/>
            <person name="Submissions S."/>
        </authorList>
    </citation>
    <scope>NUCLEOTIDE SEQUENCE [LARGE SCALE GENOMIC DNA]</scope>
    <source>
        <strain evidence="3">DSM 17298</strain>
    </source>
</reference>
<dbReference type="InterPro" id="IPR001296">
    <property type="entry name" value="Glyco_trans_1"/>
</dbReference>
<dbReference type="Gene3D" id="3.40.50.2000">
    <property type="entry name" value="Glycogen Phosphorylase B"/>
    <property type="match status" value="1"/>
</dbReference>